<dbReference type="InterPro" id="IPR036390">
    <property type="entry name" value="WH_DNA-bd_sf"/>
</dbReference>
<reference evidence="5 6" key="1">
    <citation type="submission" date="2019-10" db="EMBL/GenBank/DDBJ databases">
        <title>Whole genome shotgun sequence of Acrocarpospora pleiomorpha NBRC 16267.</title>
        <authorList>
            <person name="Ichikawa N."/>
            <person name="Kimura A."/>
            <person name="Kitahashi Y."/>
            <person name="Komaki H."/>
            <person name="Oguchi A."/>
        </authorList>
    </citation>
    <scope>NUCLEOTIDE SEQUENCE [LARGE SCALE GENOMIC DNA]</scope>
    <source>
        <strain evidence="5 6">NBRC 16267</strain>
    </source>
</reference>
<dbReference type="Proteomes" id="UP000377595">
    <property type="component" value="Unassembled WGS sequence"/>
</dbReference>
<dbReference type="Gene3D" id="3.30.450.40">
    <property type="match status" value="1"/>
</dbReference>
<dbReference type="InterPro" id="IPR014757">
    <property type="entry name" value="Tscrpt_reg_IclR_C"/>
</dbReference>
<keyword evidence="2" id="KW-0238">DNA-binding</keyword>
<evidence type="ECO:0000256" key="1">
    <source>
        <dbReference type="ARBA" id="ARBA00023015"/>
    </source>
</evidence>
<organism evidence="5 6">
    <name type="scientific">Acrocarpospora pleiomorpha</name>
    <dbReference type="NCBI Taxonomy" id="90975"/>
    <lineage>
        <taxon>Bacteria</taxon>
        <taxon>Bacillati</taxon>
        <taxon>Actinomycetota</taxon>
        <taxon>Actinomycetes</taxon>
        <taxon>Streptosporangiales</taxon>
        <taxon>Streptosporangiaceae</taxon>
        <taxon>Acrocarpospora</taxon>
    </lineage>
</organism>
<evidence type="ECO:0000256" key="3">
    <source>
        <dbReference type="ARBA" id="ARBA00023163"/>
    </source>
</evidence>
<dbReference type="SUPFAM" id="SSF46785">
    <property type="entry name" value="Winged helix' DNA-binding domain"/>
    <property type="match status" value="1"/>
</dbReference>
<dbReference type="Pfam" id="PF01614">
    <property type="entry name" value="IclR_C"/>
    <property type="match status" value="1"/>
</dbReference>
<dbReference type="PROSITE" id="PS51077">
    <property type="entry name" value="HTH_ICLR"/>
    <property type="match status" value="1"/>
</dbReference>
<name>A0A5M3XGZ3_9ACTN</name>
<dbReference type="Gene3D" id="1.10.10.10">
    <property type="entry name" value="Winged helix-like DNA-binding domain superfamily/Winged helix DNA-binding domain"/>
    <property type="match status" value="1"/>
</dbReference>
<dbReference type="SUPFAM" id="SSF55781">
    <property type="entry name" value="GAF domain-like"/>
    <property type="match status" value="1"/>
</dbReference>
<dbReference type="GO" id="GO:0045892">
    <property type="term" value="P:negative regulation of DNA-templated transcription"/>
    <property type="evidence" value="ECO:0007669"/>
    <property type="project" value="TreeGrafter"/>
</dbReference>
<comment type="caution">
    <text evidence="5">The sequence shown here is derived from an EMBL/GenBank/DDBJ whole genome shotgun (WGS) entry which is preliminary data.</text>
</comment>
<dbReference type="InterPro" id="IPR050707">
    <property type="entry name" value="HTH_MetabolicPath_Reg"/>
</dbReference>
<keyword evidence="6" id="KW-1185">Reference proteome</keyword>
<protein>
    <recommendedName>
        <fullName evidence="4">HTH iclR-type domain-containing protein</fullName>
    </recommendedName>
</protein>
<dbReference type="InterPro" id="IPR005471">
    <property type="entry name" value="Tscrpt_reg_IclR_N"/>
</dbReference>
<feature type="domain" description="HTH iclR-type" evidence="4">
    <location>
        <begin position="1"/>
        <end position="58"/>
    </location>
</feature>
<dbReference type="SMART" id="SM00346">
    <property type="entry name" value="HTH_ICLR"/>
    <property type="match status" value="1"/>
</dbReference>
<proteinExistence type="predicted"/>
<evidence type="ECO:0000313" key="6">
    <source>
        <dbReference type="Proteomes" id="UP000377595"/>
    </source>
</evidence>
<dbReference type="EMBL" id="BLAF01000004">
    <property type="protein sequence ID" value="GES17348.1"/>
    <property type="molecule type" value="Genomic_DNA"/>
</dbReference>
<keyword evidence="3" id="KW-0804">Transcription</keyword>
<dbReference type="InterPro" id="IPR029016">
    <property type="entry name" value="GAF-like_dom_sf"/>
</dbReference>
<gene>
    <name evidence="5" type="ORF">Aple_002430</name>
</gene>
<evidence type="ECO:0000256" key="2">
    <source>
        <dbReference type="ARBA" id="ARBA00023125"/>
    </source>
</evidence>
<dbReference type="GO" id="GO:0003677">
    <property type="term" value="F:DNA binding"/>
    <property type="evidence" value="ECO:0007669"/>
    <property type="project" value="UniProtKB-KW"/>
</dbReference>
<evidence type="ECO:0000259" key="4">
    <source>
        <dbReference type="PROSITE" id="PS51077"/>
    </source>
</evidence>
<dbReference type="PANTHER" id="PTHR30136">
    <property type="entry name" value="HELIX-TURN-HELIX TRANSCRIPTIONAL REGULATOR, ICLR FAMILY"/>
    <property type="match status" value="1"/>
</dbReference>
<keyword evidence="1" id="KW-0805">Transcription regulation</keyword>
<sequence>MEKAIAILRIVLTAEDPPTPTQLAARVGISRASVYRLLEALERTGALQRSGRRTIAGPLFRDLQVRPPLNSRLITAAIGPMRRLRGAANGESVGLYVPVNSAEFTCVESLAALHPLGYSETLHQPIPIRAGATSMVFLTALRHRHGYEGLDRALRGLLNNPTAATLSAMTGAIEKTIRDRYCISRGQRIPGSTAVSAAVTWGETHEPQAAITLSGPTSRFSPHPHIGAVLEAAQAISQAAR</sequence>
<dbReference type="InterPro" id="IPR036388">
    <property type="entry name" value="WH-like_DNA-bd_sf"/>
</dbReference>
<dbReference type="RefSeq" id="WP_344315793.1">
    <property type="nucleotide sequence ID" value="NZ_BAAAHM010000001.1"/>
</dbReference>
<accession>A0A5M3XGZ3</accession>
<dbReference type="Pfam" id="PF09339">
    <property type="entry name" value="HTH_IclR"/>
    <property type="match status" value="1"/>
</dbReference>
<dbReference type="AlphaFoldDB" id="A0A5M3XGZ3"/>
<dbReference type="GO" id="GO:0003700">
    <property type="term" value="F:DNA-binding transcription factor activity"/>
    <property type="evidence" value="ECO:0007669"/>
    <property type="project" value="TreeGrafter"/>
</dbReference>
<dbReference type="PANTHER" id="PTHR30136:SF39">
    <property type="entry name" value="TRANSCRIPTIONAL REGULATORY PROTEIN"/>
    <property type="match status" value="1"/>
</dbReference>
<evidence type="ECO:0000313" key="5">
    <source>
        <dbReference type="EMBL" id="GES17348.1"/>
    </source>
</evidence>